<keyword evidence="7" id="KW-0539">Nucleus</keyword>
<proteinExistence type="predicted"/>
<dbReference type="InterPro" id="IPR046341">
    <property type="entry name" value="SET_dom_sf"/>
</dbReference>
<evidence type="ECO:0000313" key="10">
    <source>
        <dbReference type="Proteomes" id="UP001439008"/>
    </source>
</evidence>
<keyword evidence="5 9" id="KW-0808">Transferase</keyword>
<dbReference type="EMBL" id="JBDODL010006274">
    <property type="protein sequence ID" value="MES1923455.1"/>
    <property type="molecule type" value="Genomic_DNA"/>
</dbReference>
<dbReference type="SUPFAM" id="SSF82199">
    <property type="entry name" value="SET domain"/>
    <property type="match status" value="1"/>
</dbReference>
<keyword evidence="4 9" id="KW-0489">Methyltransferase</keyword>
<feature type="domain" description="AWS" evidence="8">
    <location>
        <begin position="14"/>
        <end position="67"/>
    </location>
</feature>
<reference evidence="9 10" key="1">
    <citation type="journal article" date="2024" name="BMC Biol.">
        <title>Comparative genomics of Ascetosporea gives new insight into the evolutionary basis for animal parasitism in Rhizaria.</title>
        <authorList>
            <person name="Hiltunen Thoren M."/>
            <person name="Onut-Brannstrom I."/>
            <person name="Alfjorden A."/>
            <person name="Peckova H."/>
            <person name="Swords F."/>
            <person name="Hooper C."/>
            <person name="Holzer A.S."/>
            <person name="Bass D."/>
            <person name="Burki F."/>
        </authorList>
    </citation>
    <scope>NUCLEOTIDE SEQUENCE [LARGE SCALE GENOMIC DNA]</scope>
    <source>
        <strain evidence="9">20-A016</strain>
    </source>
</reference>
<dbReference type="InterPro" id="IPR050777">
    <property type="entry name" value="SET2_Histone-Lys_MeTrsfase"/>
</dbReference>
<dbReference type="Proteomes" id="UP001439008">
    <property type="component" value="Unassembled WGS sequence"/>
</dbReference>
<comment type="subcellular location">
    <subcellularLocation>
        <location evidence="2">Chromosome</location>
    </subcellularLocation>
    <subcellularLocation>
        <location evidence="1">Nucleus</location>
    </subcellularLocation>
</comment>
<keyword evidence="10" id="KW-1185">Reference proteome</keyword>
<dbReference type="PANTHER" id="PTHR22884">
    <property type="entry name" value="SET DOMAIN PROTEINS"/>
    <property type="match status" value="1"/>
</dbReference>
<evidence type="ECO:0000256" key="2">
    <source>
        <dbReference type="ARBA" id="ARBA00004286"/>
    </source>
</evidence>
<evidence type="ECO:0000256" key="1">
    <source>
        <dbReference type="ARBA" id="ARBA00004123"/>
    </source>
</evidence>
<dbReference type="EC" id="2.1.1.354" evidence="9"/>
<name>A0ABV2AUW2_9EUKA</name>
<evidence type="ECO:0000313" key="9">
    <source>
        <dbReference type="EMBL" id="MES1923455.1"/>
    </source>
</evidence>
<dbReference type="Pfam" id="PF17907">
    <property type="entry name" value="AWS"/>
    <property type="match status" value="1"/>
</dbReference>
<dbReference type="Gene3D" id="2.170.270.10">
    <property type="entry name" value="SET domain"/>
    <property type="match status" value="1"/>
</dbReference>
<sequence length="104" mass="11589">MVDKNINHSLLKDDVPSICNCVYKAVDPNSACGNQSNCVNRLTFVECDPETCPTGTNCLNREISTARKPKLIIRKFKEKGFGIVAGENIVVNQFISQYFGEVFE</sequence>
<keyword evidence="6" id="KW-0949">S-adenosyl-L-methionine</keyword>
<keyword evidence="3" id="KW-0158">Chromosome</keyword>
<accession>A0ABV2AUW2</accession>
<evidence type="ECO:0000256" key="6">
    <source>
        <dbReference type="ARBA" id="ARBA00022691"/>
    </source>
</evidence>
<evidence type="ECO:0000256" key="7">
    <source>
        <dbReference type="ARBA" id="ARBA00023242"/>
    </source>
</evidence>
<gene>
    <name evidence="9" type="primary">NSD1</name>
    <name evidence="9" type="ORF">MHBO_005029</name>
</gene>
<evidence type="ECO:0000259" key="8">
    <source>
        <dbReference type="PROSITE" id="PS51215"/>
    </source>
</evidence>
<comment type="caution">
    <text evidence="9">The sequence shown here is derived from an EMBL/GenBank/DDBJ whole genome shotgun (WGS) entry which is preliminary data.</text>
</comment>
<evidence type="ECO:0000256" key="5">
    <source>
        <dbReference type="ARBA" id="ARBA00022679"/>
    </source>
</evidence>
<dbReference type="PROSITE" id="PS51215">
    <property type="entry name" value="AWS"/>
    <property type="match status" value="1"/>
</dbReference>
<protein>
    <submittedName>
        <fullName evidence="9">Histone-lysine N-methyltransferase, H3 lysine-36 and H4 lysine-20 specific</fullName>
        <ecNumber evidence="9">2.1.1.354</ecNumber>
    </submittedName>
</protein>
<organism evidence="9 10">
    <name type="scientific">Bonamia ostreae</name>
    <dbReference type="NCBI Taxonomy" id="126728"/>
    <lineage>
        <taxon>Eukaryota</taxon>
        <taxon>Sar</taxon>
        <taxon>Rhizaria</taxon>
        <taxon>Endomyxa</taxon>
        <taxon>Ascetosporea</taxon>
        <taxon>Haplosporida</taxon>
        <taxon>Bonamia</taxon>
    </lineage>
</organism>
<evidence type="ECO:0000256" key="3">
    <source>
        <dbReference type="ARBA" id="ARBA00022454"/>
    </source>
</evidence>
<dbReference type="SMART" id="SM00570">
    <property type="entry name" value="AWS"/>
    <property type="match status" value="1"/>
</dbReference>
<dbReference type="InterPro" id="IPR006560">
    <property type="entry name" value="AWS_dom"/>
</dbReference>
<evidence type="ECO:0000256" key="4">
    <source>
        <dbReference type="ARBA" id="ARBA00022603"/>
    </source>
</evidence>
<dbReference type="GO" id="GO:0140999">
    <property type="term" value="F:histone H3K4 trimethyltransferase activity"/>
    <property type="evidence" value="ECO:0007669"/>
    <property type="project" value="UniProtKB-EC"/>
</dbReference>
<dbReference type="GO" id="GO:0032259">
    <property type="term" value="P:methylation"/>
    <property type="evidence" value="ECO:0007669"/>
    <property type="project" value="UniProtKB-KW"/>
</dbReference>